<feature type="transmembrane region" description="Helical" evidence="1">
    <location>
        <begin position="195"/>
        <end position="216"/>
    </location>
</feature>
<feature type="transmembrane region" description="Helical" evidence="1">
    <location>
        <begin position="305"/>
        <end position="338"/>
    </location>
</feature>
<feature type="transmembrane region" description="Helical" evidence="1">
    <location>
        <begin position="222"/>
        <end position="243"/>
    </location>
</feature>
<protein>
    <recommendedName>
        <fullName evidence="4">Transmembrane protein</fullName>
    </recommendedName>
</protein>
<evidence type="ECO:0000313" key="3">
    <source>
        <dbReference type="Proteomes" id="UP000429607"/>
    </source>
</evidence>
<evidence type="ECO:0000256" key="1">
    <source>
        <dbReference type="SAM" id="Phobius"/>
    </source>
</evidence>
<keyword evidence="1" id="KW-1133">Transmembrane helix</keyword>
<proteinExistence type="predicted"/>
<reference evidence="2 3" key="1">
    <citation type="submission" date="2018-09" db="EMBL/GenBank/DDBJ databases">
        <title>Genomic investigation of the strawberry pathogen Phytophthora fragariae indicates pathogenicity is determined by transcriptional variation in three key races.</title>
        <authorList>
            <person name="Adams T.M."/>
            <person name="Armitage A.D."/>
            <person name="Sobczyk M.K."/>
            <person name="Bates H.J."/>
            <person name="Dunwell J.M."/>
            <person name="Nellist C.F."/>
            <person name="Harrison R.J."/>
        </authorList>
    </citation>
    <scope>NUCLEOTIDE SEQUENCE [LARGE SCALE GENOMIC DNA]</scope>
    <source>
        <strain evidence="2 3">SCRP249</strain>
    </source>
</reference>
<evidence type="ECO:0008006" key="4">
    <source>
        <dbReference type="Google" id="ProtNLM"/>
    </source>
</evidence>
<comment type="caution">
    <text evidence="2">The sequence shown here is derived from an EMBL/GenBank/DDBJ whole genome shotgun (WGS) entry which is preliminary data.</text>
</comment>
<dbReference type="EMBL" id="QXFV01000964">
    <property type="protein sequence ID" value="KAE9019616.1"/>
    <property type="molecule type" value="Genomic_DNA"/>
</dbReference>
<gene>
    <name evidence="2" type="ORF">PR001_g13832</name>
</gene>
<dbReference type="Proteomes" id="UP000429607">
    <property type="component" value="Unassembled WGS sequence"/>
</dbReference>
<accession>A0A6A3LJQ5</accession>
<organism evidence="2 3">
    <name type="scientific">Phytophthora rubi</name>
    <dbReference type="NCBI Taxonomy" id="129364"/>
    <lineage>
        <taxon>Eukaryota</taxon>
        <taxon>Sar</taxon>
        <taxon>Stramenopiles</taxon>
        <taxon>Oomycota</taxon>
        <taxon>Peronosporomycetes</taxon>
        <taxon>Peronosporales</taxon>
        <taxon>Peronosporaceae</taxon>
        <taxon>Phytophthora</taxon>
    </lineage>
</organism>
<keyword evidence="1" id="KW-0472">Membrane</keyword>
<name>A0A6A3LJQ5_9STRA</name>
<keyword evidence="1" id="KW-0812">Transmembrane</keyword>
<feature type="transmembrane region" description="Helical" evidence="1">
    <location>
        <begin position="264"/>
        <end position="285"/>
    </location>
</feature>
<sequence>METKDLLDICPATSMVIAGARWNACPTHYFHLEDRVLCHFVVPQYNAHGGYFIVNHTTLPHDSSPSSCVNNSFSLNVNFYHGSIGFYSVYAEASGTFCSSDNTAYITVSGRGTYDINGLRLAQDRGGYGYRKSYWYIFTGSSFILVRVFTLRRSFASCWRFAKRCDQMSESVRIQEAIAYVQESMRLSAHGAKNFHRLVLVFLLVDQGVMSDFFLLSTQEGLFGRIQSISLGYNLAGVMSMLFEMVETMNWMNEKSRCQVKRLLFNYETVLIGEFITSAVLQYYLTSLSRSQLKNTQPAAEVVSYYVMGLAGHLVLALGCLTIIVSTRAIGAITFVWWRFGTFRVLTKTCSVESTLWTLYWGHAVN</sequence>
<dbReference type="AlphaFoldDB" id="A0A6A3LJQ5"/>
<evidence type="ECO:0000313" key="2">
    <source>
        <dbReference type="EMBL" id="KAE9019616.1"/>
    </source>
</evidence>
<feature type="transmembrane region" description="Helical" evidence="1">
    <location>
        <begin position="133"/>
        <end position="150"/>
    </location>
</feature>